<keyword evidence="3" id="KW-1185">Reference proteome</keyword>
<feature type="domain" description="HTH marR-type" evidence="1">
    <location>
        <begin position="22"/>
        <end position="154"/>
    </location>
</feature>
<keyword evidence="2" id="KW-0238">DNA-binding</keyword>
<dbReference type="SMART" id="SM00347">
    <property type="entry name" value="HTH_MARR"/>
    <property type="match status" value="1"/>
</dbReference>
<dbReference type="AlphaFoldDB" id="A0A239EAZ5"/>
<dbReference type="InterPro" id="IPR036390">
    <property type="entry name" value="WH_DNA-bd_sf"/>
</dbReference>
<evidence type="ECO:0000313" key="3">
    <source>
        <dbReference type="Proteomes" id="UP000198281"/>
    </source>
</evidence>
<accession>A0A239EAZ5</accession>
<dbReference type="PANTHER" id="PTHR33164">
    <property type="entry name" value="TRANSCRIPTIONAL REGULATOR, MARR FAMILY"/>
    <property type="match status" value="1"/>
</dbReference>
<reference evidence="3" key="1">
    <citation type="submission" date="2017-06" db="EMBL/GenBank/DDBJ databases">
        <authorList>
            <person name="Varghese N."/>
            <person name="Submissions S."/>
        </authorList>
    </citation>
    <scope>NUCLEOTIDE SEQUENCE [LARGE SCALE GENOMIC DNA]</scope>
    <source>
        <strain evidence="3">LNB2</strain>
    </source>
</reference>
<dbReference type="SUPFAM" id="SSF46785">
    <property type="entry name" value="Winged helix' DNA-binding domain"/>
    <property type="match status" value="1"/>
</dbReference>
<dbReference type="InterPro" id="IPR039422">
    <property type="entry name" value="MarR/SlyA-like"/>
</dbReference>
<dbReference type="GO" id="GO:0003700">
    <property type="term" value="F:DNA-binding transcription factor activity"/>
    <property type="evidence" value="ECO:0007669"/>
    <property type="project" value="InterPro"/>
</dbReference>
<dbReference type="EMBL" id="FZOS01000006">
    <property type="protein sequence ID" value="SNS41767.1"/>
    <property type="molecule type" value="Genomic_DNA"/>
</dbReference>
<protein>
    <submittedName>
        <fullName evidence="2">DNA-binding transcriptional regulator, MarR family</fullName>
    </submittedName>
</protein>
<organism evidence="2 3">
    <name type="scientific">Edaphosphingomonas laterariae</name>
    <dbReference type="NCBI Taxonomy" id="861865"/>
    <lineage>
        <taxon>Bacteria</taxon>
        <taxon>Pseudomonadati</taxon>
        <taxon>Pseudomonadota</taxon>
        <taxon>Alphaproteobacteria</taxon>
        <taxon>Sphingomonadales</taxon>
        <taxon>Rhizorhabdaceae</taxon>
        <taxon>Edaphosphingomonas</taxon>
    </lineage>
</organism>
<proteinExistence type="predicted"/>
<dbReference type="GO" id="GO:0006950">
    <property type="term" value="P:response to stress"/>
    <property type="evidence" value="ECO:0007669"/>
    <property type="project" value="TreeGrafter"/>
</dbReference>
<dbReference type="InterPro" id="IPR000835">
    <property type="entry name" value="HTH_MarR-typ"/>
</dbReference>
<sequence length="162" mass="17635">MAANDIDNRKLGDPGTGAFQLDKYPFYLLNRAVSRYNGLIDSRLRTIGLEVPAWRVLMILGEGSPRSIGRIADAAVINLSTMMRIIERMGKAGLVTTAPNAEDARVTDVFLAPAGEEMLAQARTITAPVYAELIRGFSARDFDRLVGLIGRLQDNLDGISAK</sequence>
<dbReference type="OrthoDB" id="8684664at2"/>
<dbReference type="InterPro" id="IPR036388">
    <property type="entry name" value="WH-like_DNA-bd_sf"/>
</dbReference>
<dbReference type="PANTHER" id="PTHR33164:SF43">
    <property type="entry name" value="HTH-TYPE TRANSCRIPTIONAL REPRESSOR YETL"/>
    <property type="match status" value="1"/>
</dbReference>
<dbReference type="RefSeq" id="WP_089218991.1">
    <property type="nucleotide sequence ID" value="NZ_FZOS01000006.1"/>
</dbReference>
<name>A0A239EAZ5_9SPHN</name>
<dbReference type="GO" id="GO:0003677">
    <property type="term" value="F:DNA binding"/>
    <property type="evidence" value="ECO:0007669"/>
    <property type="project" value="UniProtKB-KW"/>
</dbReference>
<gene>
    <name evidence="2" type="ORF">SAMN06295912_10646</name>
</gene>
<dbReference type="Gene3D" id="1.10.10.10">
    <property type="entry name" value="Winged helix-like DNA-binding domain superfamily/Winged helix DNA-binding domain"/>
    <property type="match status" value="1"/>
</dbReference>
<evidence type="ECO:0000313" key="2">
    <source>
        <dbReference type="EMBL" id="SNS41767.1"/>
    </source>
</evidence>
<evidence type="ECO:0000259" key="1">
    <source>
        <dbReference type="PROSITE" id="PS50995"/>
    </source>
</evidence>
<dbReference type="PROSITE" id="PS50995">
    <property type="entry name" value="HTH_MARR_2"/>
    <property type="match status" value="1"/>
</dbReference>
<dbReference type="Proteomes" id="UP000198281">
    <property type="component" value="Unassembled WGS sequence"/>
</dbReference>
<dbReference type="Pfam" id="PF12802">
    <property type="entry name" value="MarR_2"/>
    <property type="match status" value="1"/>
</dbReference>